<evidence type="ECO:0000313" key="2">
    <source>
        <dbReference type="EMBL" id="KAK2704974.1"/>
    </source>
</evidence>
<reference evidence="2" key="1">
    <citation type="submission" date="2023-07" db="EMBL/GenBank/DDBJ databases">
        <title>Chromosome-level genome assembly of Artemia franciscana.</title>
        <authorList>
            <person name="Jo E."/>
        </authorList>
    </citation>
    <scope>NUCLEOTIDE SEQUENCE</scope>
    <source>
        <tissue evidence="2">Whole body</tissue>
    </source>
</reference>
<name>A0AA88H7C6_ARTSF</name>
<evidence type="ECO:0000256" key="1">
    <source>
        <dbReference type="SAM" id="Phobius"/>
    </source>
</evidence>
<gene>
    <name evidence="2" type="ORF">QYM36_017130</name>
</gene>
<dbReference type="PANTHER" id="PTHR35268:SF1">
    <property type="entry name" value="UBIQUINOL-CYTOCHROME-C REDUCTASE COMPLEX ASSEMBLY FACTOR 4"/>
    <property type="match status" value="1"/>
</dbReference>
<dbReference type="EMBL" id="JAVRJZ010000021">
    <property type="protein sequence ID" value="KAK2704973.1"/>
    <property type="molecule type" value="Genomic_DNA"/>
</dbReference>
<dbReference type="InterPro" id="IPR029160">
    <property type="entry name" value="UQCC4"/>
</dbReference>
<dbReference type="Proteomes" id="UP001187531">
    <property type="component" value="Unassembled WGS sequence"/>
</dbReference>
<comment type="caution">
    <text evidence="2">The sequence shown here is derived from an EMBL/GenBank/DDBJ whole genome shotgun (WGS) entry which is preliminary data.</text>
</comment>
<sequence>MYSLSRVGFQRCFKICQSLSCYSFPASSRTYASSDKIEDDKPVKFSASKAASWTGRQSISGGAEDPAPWFQTYVVCLSMAVFLTYFLYLREENDVDDFLQRSIYDHVPGLEKPHLETALKYNKQYGLETEAIEKRLEEIDSEANIRSPK</sequence>
<dbReference type="Pfam" id="PF15013">
    <property type="entry name" value="CCSMST1"/>
    <property type="match status" value="1"/>
</dbReference>
<feature type="transmembrane region" description="Helical" evidence="1">
    <location>
        <begin position="70"/>
        <end position="89"/>
    </location>
</feature>
<organism evidence="2 3">
    <name type="scientific">Artemia franciscana</name>
    <name type="common">Brine shrimp</name>
    <name type="synonym">Artemia sanfranciscana</name>
    <dbReference type="NCBI Taxonomy" id="6661"/>
    <lineage>
        <taxon>Eukaryota</taxon>
        <taxon>Metazoa</taxon>
        <taxon>Ecdysozoa</taxon>
        <taxon>Arthropoda</taxon>
        <taxon>Crustacea</taxon>
        <taxon>Branchiopoda</taxon>
        <taxon>Anostraca</taxon>
        <taxon>Artemiidae</taxon>
        <taxon>Artemia</taxon>
    </lineage>
</organism>
<keyword evidence="1" id="KW-1133">Transmembrane helix</keyword>
<evidence type="ECO:0000313" key="3">
    <source>
        <dbReference type="Proteomes" id="UP001187531"/>
    </source>
</evidence>
<keyword evidence="1" id="KW-0472">Membrane</keyword>
<dbReference type="EMBL" id="JAVRJZ010000021">
    <property type="protein sequence ID" value="KAK2704974.1"/>
    <property type="molecule type" value="Genomic_DNA"/>
</dbReference>
<proteinExistence type="predicted"/>
<protein>
    <submittedName>
        <fullName evidence="2">Uncharacterized protein</fullName>
    </submittedName>
</protein>
<keyword evidence="1" id="KW-0812">Transmembrane</keyword>
<dbReference type="PANTHER" id="PTHR35268">
    <property type="entry name" value="PROTEIN CCSMST1"/>
    <property type="match status" value="1"/>
</dbReference>
<dbReference type="EMBL" id="JAVRJZ010000021">
    <property type="protein sequence ID" value="KAK2704972.1"/>
    <property type="molecule type" value="Genomic_DNA"/>
</dbReference>
<accession>A0AA88H7C6</accession>
<keyword evidence="3" id="KW-1185">Reference proteome</keyword>
<dbReference type="AlphaFoldDB" id="A0AA88H7C6"/>